<dbReference type="EMBL" id="JFZB01000001">
    <property type="protein sequence ID" value="KFI30869.1"/>
    <property type="molecule type" value="Genomic_DNA"/>
</dbReference>
<protein>
    <submittedName>
        <fullName evidence="2">Uncharacterized protein</fullName>
    </submittedName>
</protein>
<proteinExistence type="predicted"/>
<dbReference type="eggNOG" id="ENOG502Z8FB">
    <property type="taxonomic scope" value="Bacteria"/>
</dbReference>
<keyword evidence="1" id="KW-1133">Transmembrane helix</keyword>
<organism evidence="2 3">
    <name type="scientific">Paenirhodobacter enshiensis</name>
    <dbReference type="NCBI Taxonomy" id="1105367"/>
    <lineage>
        <taxon>Bacteria</taxon>
        <taxon>Pseudomonadati</taxon>
        <taxon>Pseudomonadota</taxon>
        <taxon>Alphaproteobacteria</taxon>
        <taxon>Rhodobacterales</taxon>
        <taxon>Rhodobacter group</taxon>
        <taxon>Paenirhodobacter</taxon>
    </lineage>
</organism>
<dbReference type="STRING" id="1105367.CG50_04010"/>
<keyword evidence="3" id="KW-1185">Reference proteome</keyword>
<evidence type="ECO:0000256" key="1">
    <source>
        <dbReference type="SAM" id="Phobius"/>
    </source>
</evidence>
<name>A0A086Y9B9_9RHOB</name>
<reference evidence="2 3" key="1">
    <citation type="submission" date="2014-03" db="EMBL/GenBank/DDBJ databases">
        <title>Genome of Paenirhodobacter enshiensis DW2-9.</title>
        <authorList>
            <person name="Wang D."/>
            <person name="Wang G."/>
        </authorList>
    </citation>
    <scope>NUCLEOTIDE SEQUENCE [LARGE SCALE GENOMIC DNA]</scope>
    <source>
        <strain evidence="2 3">DW2-9</strain>
    </source>
</reference>
<dbReference type="OrthoDB" id="7822309at2"/>
<sequence>MTALPQYVRLESPGLWRDSLDAQRREVIVVFGDATLMLADARSAIPLTHWSLAALIRRNPGRKPAIFAPSDDPGEILEIADEDMIGAIEKVLSAIESGRPHPGRLRGWLTGTIIVAILAGIALWLPSGLINQAARVATDTRRQDVGRAILADMTRYTGAVCHSTAGDAALGVLAERLPGENLTIAIVPRGLKDGGRMLPGNVVAIGRRTLSGPDTPEAVAGAVVATEAAAAGLDPFLDFMKWAGARAALQLLVTGDLPRGVTRDYGKVVLDTPAPAVAPEVLLSAFRAANLSSTPYAYMTDPSGESVLPLIEADPFKGKPAPVAVLKDAQWHALKAICD</sequence>
<dbReference type="RefSeq" id="WP_036634071.1">
    <property type="nucleotide sequence ID" value="NZ_CAXYYU010000021.1"/>
</dbReference>
<evidence type="ECO:0000313" key="3">
    <source>
        <dbReference type="Proteomes" id="UP000028824"/>
    </source>
</evidence>
<gene>
    <name evidence="2" type="ORF">CG50_04010</name>
</gene>
<accession>A0A086Y9B9</accession>
<dbReference type="AlphaFoldDB" id="A0A086Y9B9"/>
<keyword evidence="1" id="KW-0812">Transmembrane</keyword>
<keyword evidence="1" id="KW-0472">Membrane</keyword>
<evidence type="ECO:0000313" key="2">
    <source>
        <dbReference type="EMBL" id="KFI30869.1"/>
    </source>
</evidence>
<dbReference type="Proteomes" id="UP000028824">
    <property type="component" value="Unassembled WGS sequence"/>
</dbReference>
<comment type="caution">
    <text evidence="2">The sequence shown here is derived from an EMBL/GenBank/DDBJ whole genome shotgun (WGS) entry which is preliminary data.</text>
</comment>
<feature type="transmembrane region" description="Helical" evidence="1">
    <location>
        <begin position="107"/>
        <end position="125"/>
    </location>
</feature>